<proteinExistence type="inferred from homology"/>
<dbReference type="InterPro" id="IPR050300">
    <property type="entry name" value="GDXG_lipolytic_enzyme"/>
</dbReference>
<evidence type="ECO:0000256" key="2">
    <source>
        <dbReference type="ARBA" id="ARBA00022801"/>
    </source>
</evidence>
<accession>C6HD93</accession>
<dbReference type="InterPro" id="IPR033140">
    <property type="entry name" value="Lipase_GDXG_put_SER_AS"/>
</dbReference>
<dbReference type="Pfam" id="PF07859">
    <property type="entry name" value="Abhydrolase_3"/>
    <property type="match status" value="1"/>
</dbReference>
<dbReference type="PANTHER" id="PTHR48081:SF18">
    <property type="entry name" value="ALPHA_BETA HYDROLASE FOLD-3 DOMAIN-CONTAINING PROTEIN"/>
    <property type="match status" value="1"/>
</dbReference>
<name>C6HD93_AJECH</name>
<sequence length="403" mass="44875">MSISAVFEWTSEHPNVEMFYNLTRRRVDYPQLLIRLLIAIAFTNKISKSLHWRQRLSITYLQVQTATFSFHQLTHGLRNNPTGSAIKSYCTRHRIPLKTILVSHTIPTESKVGSGVYAPPPTLHFVTPPSATADGPVLLYFHGGGYVNPLRGIAHMPFVLRCAAACKAREVVFLEYALAPEYRYPVQLVQAVSALRYLLKDLLLRAEDIVLAGDSAGGHLAGSLLAHMVKTSPYAASLDINGGRFRAVLFVSPWTTMRVDQGSYETNAEKDYINRTGVSWLKGLWIPTEEDVWADLCEGEGAEDVWSQVFPSPKGSPGLVKNAMVTAGTAEVLLDSCRRFARDCVRAQTVAARRETDWSVLGGKDFIFVECEGEVHVQPALDAALRYHDGVMMRAILRWLENV</sequence>
<dbReference type="SUPFAM" id="SSF53474">
    <property type="entry name" value="alpha/beta-Hydrolases"/>
    <property type="match status" value="1"/>
</dbReference>
<dbReference type="STRING" id="544712.C6HD93"/>
<dbReference type="AlphaFoldDB" id="C6HD93"/>
<organism evidence="5 6">
    <name type="scientific">Ajellomyces capsulatus (strain H143)</name>
    <name type="common">Darling's disease fungus</name>
    <name type="synonym">Histoplasma capsulatum</name>
    <dbReference type="NCBI Taxonomy" id="544712"/>
    <lineage>
        <taxon>Eukaryota</taxon>
        <taxon>Fungi</taxon>
        <taxon>Dikarya</taxon>
        <taxon>Ascomycota</taxon>
        <taxon>Pezizomycotina</taxon>
        <taxon>Eurotiomycetes</taxon>
        <taxon>Eurotiomycetidae</taxon>
        <taxon>Onygenales</taxon>
        <taxon>Ajellomycetaceae</taxon>
        <taxon>Histoplasma</taxon>
    </lineage>
</organism>
<dbReference type="OMA" id="RETDWSV"/>
<evidence type="ECO:0000313" key="5">
    <source>
        <dbReference type="EMBL" id="EER41527.1"/>
    </source>
</evidence>
<dbReference type="InterPro" id="IPR029058">
    <property type="entry name" value="AB_hydrolase_fold"/>
</dbReference>
<dbReference type="Gene3D" id="3.40.50.1820">
    <property type="entry name" value="alpha/beta hydrolase"/>
    <property type="match status" value="1"/>
</dbReference>
<feature type="active site" evidence="3">
    <location>
        <position position="215"/>
    </location>
</feature>
<dbReference type="PANTHER" id="PTHR48081">
    <property type="entry name" value="AB HYDROLASE SUPERFAMILY PROTEIN C4A8.06C"/>
    <property type="match status" value="1"/>
</dbReference>
<dbReference type="eggNOG" id="ENOG502SK9D">
    <property type="taxonomic scope" value="Eukaryota"/>
</dbReference>
<dbReference type="OrthoDB" id="2152029at2759"/>
<dbReference type="InterPro" id="IPR013094">
    <property type="entry name" value="AB_hydrolase_3"/>
</dbReference>
<keyword evidence="2" id="KW-0378">Hydrolase</keyword>
<dbReference type="PROSITE" id="PS01174">
    <property type="entry name" value="LIPASE_GDXG_SER"/>
    <property type="match status" value="1"/>
</dbReference>
<feature type="domain" description="Alpha/beta hydrolase fold-3" evidence="4">
    <location>
        <begin position="138"/>
        <end position="348"/>
    </location>
</feature>
<gene>
    <name evidence="5" type="ORF">HCDG_04174</name>
</gene>
<evidence type="ECO:0000256" key="3">
    <source>
        <dbReference type="PROSITE-ProRule" id="PRU10038"/>
    </source>
</evidence>
<dbReference type="VEuPathDB" id="FungiDB:HCDG_04174"/>
<protein>
    <submittedName>
        <fullName evidence="5">Lipase/thioesterase</fullName>
    </submittedName>
</protein>
<dbReference type="GO" id="GO:0016787">
    <property type="term" value="F:hydrolase activity"/>
    <property type="evidence" value="ECO:0007669"/>
    <property type="project" value="UniProtKB-KW"/>
</dbReference>
<evidence type="ECO:0000313" key="6">
    <source>
        <dbReference type="Proteomes" id="UP000002624"/>
    </source>
</evidence>
<dbReference type="EMBL" id="GG692423">
    <property type="protein sequence ID" value="EER41527.1"/>
    <property type="molecule type" value="Genomic_DNA"/>
</dbReference>
<evidence type="ECO:0000256" key="1">
    <source>
        <dbReference type="ARBA" id="ARBA00010515"/>
    </source>
</evidence>
<dbReference type="HOGENOM" id="CLU_042179_0_1_1"/>
<reference evidence="6" key="1">
    <citation type="submission" date="2009-05" db="EMBL/GenBank/DDBJ databases">
        <title>The genome sequence of Ajellomyces capsulatus strain H143.</title>
        <authorList>
            <person name="Champion M."/>
            <person name="Cuomo C.A."/>
            <person name="Ma L.-J."/>
            <person name="Henn M.R."/>
            <person name="Sil A."/>
            <person name="Goldman B."/>
            <person name="Young S.K."/>
            <person name="Kodira C.D."/>
            <person name="Zeng Q."/>
            <person name="Koehrsen M."/>
            <person name="Alvarado L."/>
            <person name="Berlin A.M."/>
            <person name="Borenstein D."/>
            <person name="Chen Z."/>
            <person name="Engels R."/>
            <person name="Freedman E."/>
            <person name="Gellesch M."/>
            <person name="Goldberg J."/>
            <person name="Griggs A."/>
            <person name="Gujja S."/>
            <person name="Heiman D.I."/>
            <person name="Hepburn T.A."/>
            <person name="Howarth C."/>
            <person name="Jen D."/>
            <person name="Larson L."/>
            <person name="Lewis B."/>
            <person name="Mehta T."/>
            <person name="Park D."/>
            <person name="Pearson M."/>
            <person name="Roberts A."/>
            <person name="Saif S."/>
            <person name="Shea T.D."/>
            <person name="Shenoy N."/>
            <person name="Sisk P."/>
            <person name="Stolte C."/>
            <person name="Sykes S."/>
            <person name="Walk T."/>
            <person name="White J."/>
            <person name="Yandava C."/>
            <person name="Klein B."/>
            <person name="McEwen J.G."/>
            <person name="Puccia R."/>
            <person name="Goldman G.H."/>
            <person name="Felipe M.S."/>
            <person name="Nino-Vega G."/>
            <person name="San-Blas G."/>
            <person name="Taylor J.W."/>
            <person name="Mendoza L."/>
            <person name="Galagan J.E."/>
            <person name="Nusbaum C."/>
            <person name="Birren B.W."/>
        </authorList>
    </citation>
    <scope>NUCLEOTIDE SEQUENCE [LARGE SCALE GENOMIC DNA]</scope>
    <source>
        <strain evidence="6">H143</strain>
    </source>
</reference>
<dbReference type="Proteomes" id="UP000002624">
    <property type="component" value="Unassembled WGS sequence"/>
</dbReference>
<comment type="similarity">
    <text evidence="1">Belongs to the 'GDXG' lipolytic enzyme family.</text>
</comment>
<evidence type="ECO:0000259" key="4">
    <source>
        <dbReference type="Pfam" id="PF07859"/>
    </source>
</evidence>